<dbReference type="InterPro" id="IPR003593">
    <property type="entry name" value="AAA+_ATPase"/>
</dbReference>
<dbReference type="SMART" id="SM00382">
    <property type="entry name" value="AAA"/>
    <property type="match status" value="1"/>
</dbReference>
<dbReference type="OrthoDB" id="9787851at2"/>
<dbReference type="PATRIC" id="fig|1116213.3.peg.137"/>
<dbReference type="Pfam" id="PF00005">
    <property type="entry name" value="ABC_tran"/>
    <property type="match status" value="1"/>
</dbReference>
<dbReference type="GO" id="GO:0016887">
    <property type="term" value="F:ATP hydrolysis activity"/>
    <property type="evidence" value="ECO:0007669"/>
    <property type="project" value="InterPro"/>
</dbReference>
<dbReference type="SUPFAM" id="SSF52540">
    <property type="entry name" value="P-loop containing nucleoside triphosphate hydrolases"/>
    <property type="match status" value="1"/>
</dbReference>
<name>G8C2U7_9MOLU</name>
<dbReference type="EMBL" id="HE613254">
    <property type="protein sequence ID" value="CCE66645.1"/>
    <property type="molecule type" value="Genomic_DNA"/>
</dbReference>
<dbReference type="PANTHER" id="PTHR42734">
    <property type="entry name" value="METAL TRANSPORT SYSTEM ATP-BINDING PROTEIN TM_0124-RELATED"/>
    <property type="match status" value="1"/>
</dbReference>
<dbReference type="HOGENOM" id="CLU_760085_0_0_14"/>
<reference evidence="6" key="1">
    <citation type="submission" date="2011-11" db="EMBL/GenBank/DDBJ databases">
        <title>Complete genome sequence of Candidatus Mycoplasma haemominutum.</title>
        <authorList>
            <person name="Barker E.N."/>
            <person name="Darby A.C."/>
            <person name="Helps C.R."/>
            <person name="Peters I.R."/>
            <person name="Hughes M.A."/>
            <person name="Radford A.D."/>
            <person name="Novacco M."/>
            <person name="Boretti F."/>
            <person name="Hofmann-Lehmann R."/>
            <person name="Tasker S."/>
        </authorList>
    </citation>
    <scope>NUCLEOTIDE SEQUENCE</scope>
    <source>
        <strain evidence="6">Birmingham 1</strain>
    </source>
</reference>
<evidence type="ECO:0000256" key="1">
    <source>
        <dbReference type="ARBA" id="ARBA00005417"/>
    </source>
</evidence>
<dbReference type="KEGG" id="mhb:MHM_01270"/>
<dbReference type="InterPro" id="IPR027417">
    <property type="entry name" value="P-loop_NTPase"/>
</dbReference>
<proteinExistence type="inferred from homology"/>
<dbReference type="PROSITE" id="PS50893">
    <property type="entry name" value="ABC_TRANSPORTER_2"/>
    <property type="match status" value="1"/>
</dbReference>
<protein>
    <submittedName>
        <fullName evidence="6">Iron (III) dicitrate transport ATP-binding protein FecE</fullName>
    </submittedName>
</protein>
<evidence type="ECO:0000256" key="3">
    <source>
        <dbReference type="ARBA" id="ARBA00022741"/>
    </source>
</evidence>
<dbReference type="InterPro" id="IPR050153">
    <property type="entry name" value="Metal_Ion_Import_ABC"/>
</dbReference>
<sequence length="364" mass="41703">MRGLSIFSLICLFLHWIIKAGLILKIYSSWTNVDSWFKFWFSVEGIFSPFGAVLMRYPLSFFQVYSWGEQASEERVLNCSRAPYLKGAFPDTKLVKNKLLVLSNLSFKYSRAPLRLKRLHNYISKLERFSNVWKDYLQAEKDIQLIKNINLSLASNKFIAIVGKNGSGKSTIAKIIVHLLSNYEGQVLWAGKELKELSIKSFAQNISYIPQHSIIYHDISILDFIAIGFYPQEGMLSKKISEAEKKQKVLKVLKGLNLEKEAHKSLYSLSGGNKQKTIIARAIIQGAKIIVLDEPLNFLDIKSKILVLEYLKELQQNYGASIIMIHHDISEVKQYIDELIIIDSGYLVKHIKLENLKNDELKAI</sequence>
<organism evidence="6">
    <name type="scientific">Candidatus Mycoplasma haematominutum 'Birmingham 1'</name>
    <dbReference type="NCBI Taxonomy" id="1116213"/>
    <lineage>
        <taxon>Bacteria</taxon>
        <taxon>Bacillati</taxon>
        <taxon>Mycoplasmatota</taxon>
        <taxon>Mollicutes</taxon>
        <taxon>Mycoplasmataceae</taxon>
        <taxon>Mycoplasma</taxon>
    </lineage>
</organism>
<comment type="similarity">
    <text evidence="1">Belongs to the ABC transporter superfamily.</text>
</comment>
<reference evidence="6" key="2">
    <citation type="submission" date="2011-11" db="EMBL/GenBank/DDBJ databases">
        <authorList>
            <person name="Barker E."/>
        </authorList>
    </citation>
    <scope>NUCLEOTIDE SEQUENCE</scope>
    <source>
        <strain evidence="6">Birmingham 1</strain>
    </source>
</reference>
<accession>G8C2U7</accession>
<evidence type="ECO:0000256" key="4">
    <source>
        <dbReference type="ARBA" id="ARBA00022840"/>
    </source>
</evidence>
<feature type="domain" description="ABC transporter" evidence="5">
    <location>
        <begin position="127"/>
        <end position="364"/>
    </location>
</feature>
<dbReference type="RefSeq" id="WP_015511510.1">
    <property type="nucleotide sequence ID" value="NC_021007.1"/>
</dbReference>
<dbReference type="PANTHER" id="PTHR42734:SF17">
    <property type="entry name" value="METAL TRANSPORT SYSTEM ATP-BINDING PROTEIN TM_0124-RELATED"/>
    <property type="match status" value="1"/>
</dbReference>
<keyword evidence="2" id="KW-0813">Transport</keyword>
<dbReference type="Gene3D" id="3.40.50.300">
    <property type="entry name" value="P-loop containing nucleotide triphosphate hydrolases"/>
    <property type="match status" value="1"/>
</dbReference>
<evidence type="ECO:0000313" key="6">
    <source>
        <dbReference type="EMBL" id="CCE66645.1"/>
    </source>
</evidence>
<keyword evidence="3" id="KW-0547">Nucleotide-binding</keyword>
<evidence type="ECO:0000259" key="5">
    <source>
        <dbReference type="PROSITE" id="PS50893"/>
    </source>
</evidence>
<gene>
    <name evidence="6" type="ORF">MHM_01270</name>
</gene>
<dbReference type="GO" id="GO:0005524">
    <property type="term" value="F:ATP binding"/>
    <property type="evidence" value="ECO:0007669"/>
    <property type="project" value="UniProtKB-KW"/>
</dbReference>
<keyword evidence="4 6" id="KW-0067">ATP-binding</keyword>
<evidence type="ECO:0000256" key="2">
    <source>
        <dbReference type="ARBA" id="ARBA00022448"/>
    </source>
</evidence>
<dbReference type="AlphaFoldDB" id="G8C2U7"/>
<dbReference type="InterPro" id="IPR003439">
    <property type="entry name" value="ABC_transporter-like_ATP-bd"/>
</dbReference>